<name>A0ABV6B7V9_9GAMM</name>
<comment type="caution">
    <text evidence="3">The sequence shown here is derived from an EMBL/GenBank/DDBJ whole genome shotgun (WGS) entry which is preliminary data.</text>
</comment>
<accession>A0ABV6B7V9</accession>
<proteinExistence type="predicted"/>
<feature type="transmembrane region" description="Helical" evidence="1">
    <location>
        <begin position="244"/>
        <end position="262"/>
    </location>
</feature>
<dbReference type="PANTHER" id="PTHR23028">
    <property type="entry name" value="ACETYLTRANSFERASE"/>
    <property type="match status" value="1"/>
</dbReference>
<feature type="transmembrane region" description="Helical" evidence="1">
    <location>
        <begin position="268"/>
        <end position="289"/>
    </location>
</feature>
<dbReference type="EC" id="2.3.-.-" evidence="3"/>
<keyword evidence="3" id="KW-0808">Transferase</keyword>
<feature type="transmembrane region" description="Helical" evidence="1">
    <location>
        <begin position="204"/>
        <end position="224"/>
    </location>
</feature>
<dbReference type="Proteomes" id="UP001589813">
    <property type="component" value="Unassembled WGS sequence"/>
</dbReference>
<evidence type="ECO:0000313" key="3">
    <source>
        <dbReference type="EMBL" id="MFC0046961.1"/>
    </source>
</evidence>
<feature type="domain" description="Acyltransferase 3" evidence="2">
    <location>
        <begin position="14"/>
        <end position="357"/>
    </location>
</feature>
<feature type="transmembrane region" description="Helical" evidence="1">
    <location>
        <begin position="301"/>
        <end position="320"/>
    </location>
</feature>
<feature type="transmembrane region" description="Helical" evidence="1">
    <location>
        <begin position="167"/>
        <end position="184"/>
    </location>
</feature>
<dbReference type="GO" id="GO:0016746">
    <property type="term" value="F:acyltransferase activity"/>
    <property type="evidence" value="ECO:0007669"/>
    <property type="project" value="UniProtKB-KW"/>
</dbReference>
<feature type="transmembrane region" description="Helical" evidence="1">
    <location>
        <begin position="340"/>
        <end position="360"/>
    </location>
</feature>
<organism evidence="3 4">
    <name type="scientific">Rheinheimera tilapiae</name>
    <dbReference type="NCBI Taxonomy" id="875043"/>
    <lineage>
        <taxon>Bacteria</taxon>
        <taxon>Pseudomonadati</taxon>
        <taxon>Pseudomonadota</taxon>
        <taxon>Gammaproteobacteria</taxon>
        <taxon>Chromatiales</taxon>
        <taxon>Chromatiaceae</taxon>
        <taxon>Rheinheimera</taxon>
    </lineage>
</organism>
<reference evidence="3 4" key="1">
    <citation type="submission" date="2024-09" db="EMBL/GenBank/DDBJ databases">
        <authorList>
            <person name="Sun Q."/>
            <person name="Mori K."/>
        </authorList>
    </citation>
    <scope>NUCLEOTIDE SEQUENCE [LARGE SCALE GENOMIC DNA]</scope>
    <source>
        <strain evidence="3 4">KCTC 23315</strain>
    </source>
</reference>
<feature type="transmembrane region" description="Helical" evidence="1">
    <location>
        <begin position="17"/>
        <end position="35"/>
    </location>
</feature>
<evidence type="ECO:0000256" key="1">
    <source>
        <dbReference type="SAM" id="Phobius"/>
    </source>
</evidence>
<gene>
    <name evidence="3" type="ORF">ACFFJP_01495</name>
</gene>
<dbReference type="InterPro" id="IPR050879">
    <property type="entry name" value="Acyltransferase_3"/>
</dbReference>
<keyword evidence="4" id="KW-1185">Reference proteome</keyword>
<feature type="transmembrane region" description="Helical" evidence="1">
    <location>
        <begin position="47"/>
        <end position="68"/>
    </location>
</feature>
<evidence type="ECO:0000313" key="4">
    <source>
        <dbReference type="Proteomes" id="UP001589813"/>
    </source>
</evidence>
<protein>
    <submittedName>
        <fullName evidence="3">Acyltransferase family protein</fullName>
        <ecNumber evidence="3">2.3.-.-</ecNumber>
    </submittedName>
</protein>
<dbReference type="InterPro" id="IPR002656">
    <property type="entry name" value="Acyl_transf_3_dom"/>
</dbReference>
<feature type="transmembrane region" description="Helical" evidence="1">
    <location>
        <begin position="137"/>
        <end position="158"/>
    </location>
</feature>
<dbReference type="RefSeq" id="WP_377239724.1">
    <property type="nucleotide sequence ID" value="NZ_JBHLXP010000001.1"/>
</dbReference>
<dbReference type="PANTHER" id="PTHR23028:SF53">
    <property type="entry name" value="ACYL_TRANSF_3 DOMAIN-CONTAINING PROTEIN"/>
    <property type="match status" value="1"/>
</dbReference>
<dbReference type="EMBL" id="JBHLXP010000001">
    <property type="protein sequence ID" value="MFC0046961.1"/>
    <property type="molecule type" value="Genomic_DNA"/>
</dbReference>
<evidence type="ECO:0000259" key="2">
    <source>
        <dbReference type="Pfam" id="PF01757"/>
    </source>
</evidence>
<dbReference type="Pfam" id="PF01757">
    <property type="entry name" value="Acyl_transf_3"/>
    <property type="match status" value="1"/>
</dbReference>
<keyword evidence="1" id="KW-1133">Transmembrane helix</keyword>
<keyword evidence="3" id="KW-0012">Acyltransferase</keyword>
<keyword evidence="1" id="KW-0472">Membrane</keyword>
<feature type="transmembrane region" description="Helical" evidence="1">
    <location>
        <begin position="88"/>
        <end position="108"/>
    </location>
</feature>
<keyword evidence="1" id="KW-0812">Transmembrane</keyword>
<sequence>MNVLSSRHSSRHSGLDLLRACAIALVFMYHYMVFVSGEPTFGWLSQIGWVGVDLFFVLSGYLIGNQLLEGLAQGKQLSFRRFYWRRALRTWPVFWLVLAAFFLLPQLMGGNTPPPLWRFLTFTQNYQLMPGTAFSHAWSLCIEEQFYFLLPLLVWLCLRVGNKVQHAFWLMGALIVAATCYRYQMWQLYGNEADGQTRYFNAFIYYSSFARMDELLPGLAVALFKNAYPARWSALAQHQTKLQLLAFGAVAVMCYLLLNYGYIKGEGYGFFATVFGYSLLAMAFALLLASALQPGSLLARYQIPGAATLALWSYSLYLVHKPIGFIIKQQAPQYGWSDGLVLLLNIAISLGVSALLYKLLEAPAMALRDRVYPDIFRPATQPEHAAPAKVPG</sequence>